<evidence type="ECO:0000256" key="2">
    <source>
        <dbReference type="ARBA" id="ARBA00022741"/>
    </source>
</evidence>
<comment type="caution">
    <text evidence="7">The sequence shown here is derived from an EMBL/GenBank/DDBJ whole genome shotgun (WGS) entry which is preliminary data.</text>
</comment>
<dbReference type="PANTHER" id="PTHR10218">
    <property type="entry name" value="GTP-BINDING PROTEIN ALPHA SUBUNIT"/>
    <property type="match status" value="1"/>
</dbReference>
<dbReference type="SMART" id="SM00275">
    <property type="entry name" value="G_alpha"/>
    <property type="match status" value="1"/>
</dbReference>
<gene>
    <name evidence="7" type="ORF">RHS03_09421</name>
</gene>
<dbReference type="PRINTS" id="PR00318">
    <property type="entry name" value="GPROTEINA"/>
</dbReference>
<dbReference type="GO" id="GO:0005525">
    <property type="term" value="F:GTP binding"/>
    <property type="evidence" value="ECO:0007669"/>
    <property type="project" value="UniProtKB-KW"/>
</dbReference>
<dbReference type="SUPFAM" id="SSF47895">
    <property type="entry name" value="Transducin (alpha subunit), insertion domain"/>
    <property type="match status" value="1"/>
</dbReference>
<dbReference type="Proteomes" id="UP000602905">
    <property type="component" value="Unassembled WGS sequence"/>
</dbReference>
<dbReference type="InterPro" id="IPR001019">
    <property type="entry name" value="Gprotein_alpha_su"/>
</dbReference>
<protein>
    <submittedName>
        <fullName evidence="7">Alpha subunit</fullName>
    </submittedName>
</protein>
<dbReference type="PROSITE" id="PS51882">
    <property type="entry name" value="G_ALPHA"/>
    <property type="match status" value="1"/>
</dbReference>
<evidence type="ECO:0000256" key="1">
    <source>
        <dbReference type="ARBA" id="ARBA00022723"/>
    </source>
</evidence>
<keyword evidence="4" id="KW-0807">Transducer</keyword>
<evidence type="ECO:0000256" key="3">
    <source>
        <dbReference type="ARBA" id="ARBA00023134"/>
    </source>
</evidence>
<dbReference type="Gene3D" id="1.10.400.10">
    <property type="entry name" value="GI Alpha 1, domain 2-like"/>
    <property type="match status" value="1"/>
</dbReference>
<dbReference type="OrthoDB" id="5817230at2759"/>
<evidence type="ECO:0000256" key="4">
    <source>
        <dbReference type="ARBA" id="ARBA00023224"/>
    </source>
</evidence>
<dbReference type="GO" id="GO:0001664">
    <property type="term" value="F:G protein-coupled receptor binding"/>
    <property type="evidence" value="ECO:0007669"/>
    <property type="project" value="TreeGrafter"/>
</dbReference>
<dbReference type="GO" id="GO:0005834">
    <property type="term" value="C:heterotrimeric G-protein complex"/>
    <property type="evidence" value="ECO:0007669"/>
    <property type="project" value="TreeGrafter"/>
</dbReference>
<feature type="binding site" evidence="5">
    <location>
        <begin position="534"/>
        <end position="537"/>
    </location>
    <ligand>
        <name>GTP</name>
        <dbReference type="ChEBI" id="CHEBI:37565"/>
    </ligand>
</feature>
<keyword evidence="2 5" id="KW-0547">Nucleotide-binding</keyword>
<dbReference type="FunFam" id="3.40.50.300:FF:000692">
    <property type="entry name" value="Guanine nucleotide-binding protein subunit alpha"/>
    <property type="match status" value="1"/>
</dbReference>
<accession>A0A8H7HLQ2</accession>
<evidence type="ECO:0000313" key="7">
    <source>
        <dbReference type="EMBL" id="KAF8689107.1"/>
    </source>
</evidence>
<dbReference type="Gene3D" id="3.40.50.300">
    <property type="entry name" value="P-loop containing nucleotide triphosphate hydrolases"/>
    <property type="match status" value="2"/>
</dbReference>
<keyword evidence="3 5" id="KW-0342">GTP-binding</keyword>
<dbReference type="GO" id="GO:0005737">
    <property type="term" value="C:cytoplasm"/>
    <property type="evidence" value="ECO:0007669"/>
    <property type="project" value="TreeGrafter"/>
</dbReference>
<evidence type="ECO:0000256" key="6">
    <source>
        <dbReference type="SAM" id="MobiDB-lite"/>
    </source>
</evidence>
<dbReference type="AlphaFoldDB" id="A0A8H7HLQ2"/>
<dbReference type="EMBL" id="JACYCD010000691">
    <property type="protein sequence ID" value="KAF8689107.1"/>
    <property type="molecule type" value="Genomic_DNA"/>
</dbReference>
<name>A0A8H7HLQ2_9AGAM</name>
<proteinExistence type="predicted"/>
<sequence>MWVTKQDAFQLQSQGRLPGEKLHIIMRGVSRYGSYTSQLYTTSRSDGKKGDRRKDSQNSNHVRILSLCVDWLAGTGPGEVSGVPTLLSSAERFSSRLELRREQAERLASELIDAQIAREAEARAEHRRHNPELRLLLLGQAESGKSTLLKQFQMLYAPHTLDAERAAWRGVVFLNIIKALRTICETHDFEYGSNNGTPAVYDPWSDAYTPPASPKGIPGRDNLTTVKLHLAPLLGLEATLAQRIGSGFNLAGRTEFCVRRGWQDNTQFTRPSSGKRKVRSRSGSVDADRGIGNGKAPESELHLDVQTVLADCRSDIQALWAHPSLKVLVQRRRLRLEDASIFFLDELNRITQPGYLPSDDDILRARIRTIGISEWSFQFTYPGKKNLCNWRDISSTIGWDTGMSAWFDIGSSLSLEAHDHGGIPSQQAVTSHGEEHGGGQPWRVDWLQLRLELTPASGIYGSFGLPGGARSQRAHWAPYFEDATAIVFLAPISAYDQYLEEDARTNRIDDSLQLWTQITSSPILKEVHLVLFLNKCDVLRGKLAAGVKVKK</sequence>
<reference evidence="7" key="1">
    <citation type="submission" date="2020-09" db="EMBL/GenBank/DDBJ databases">
        <title>Comparative genome analyses of four rice-infecting Rhizoctonia solani isolates reveal extensive enrichment of homogalacturonan modification genes.</title>
        <authorList>
            <person name="Lee D.-Y."/>
            <person name="Jeon J."/>
            <person name="Kim K.-T."/>
            <person name="Cheong K."/>
            <person name="Song H."/>
            <person name="Choi G."/>
            <person name="Ko J."/>
            <person name="Opiyo S.O."/>
            <person name="Zuo S."/>
            <person name="Madhav S."/>
            <person name="Lee Y.-H."/>
            <person name="Wang G.-L."/>
        </authorList>
    </citation>
    <scope>NUCLEOTIDE SEQUENCE</scope>
    <source>
        <strain evidence="7">AG1-IA WGL</strain>
    </source>
</reference>
<feature type="non-terminal residue" evidence="7">
    <location>
        <position position="551"/>
    </location>
</feature>
<evidence type="ECO:0000256" key="5">
    <source>
        <dbReference type="PIRSR" id="PIRSR601019-1"/>
    </source>
</evidence>
<dbReference type="InterPro" id="IPR011025">
    <property type="entry name" value="GproteinA_insert"/>
</dbReference>
<dbReference type="GO" id="GO:0046872">
    <property type="term" value="F:metal ion binding"/>
    <property type="evidence" value="ECO:0007669"/>
    <property type="project" value="UniProtKB-KW"/>
</dbReference>
<dbReference type="GO" id="GO:0007188">
    <property type="term" value="P:adenylate cyclase-modulating G protein-coupled receptor signaling pathway"/>
    <property type="evidence" value="ECO:0007669"/>
    <property type="project" value="TreeGrafter"/>
</dbReference>
<dbReference type="GO" id="GO:0003924">
    <property type="term" value="F:GTPase activity"/>
    <property type="evidence" value="ECO:0007669"/>
    <property type="project" value="InterPro"/>
</dbReference>
<evidence type="ECO:0000313" key="8">
    <source>
        <dbReference type="Proteomes" id="UP000602905"/>
    </source>
</evidence>
<dbReference type="GO" id="GO:0031683">
    <property type="term" value="F:G-protein beta/gamma-subunit complex binding"/>
    <property type="evidence" value="ECO:0007669"/>
    <property type="project" value="InterPro"/>
</dbReference>
<dbReference type="PANTHER" id="PTHR10218:SF360">
    <property type="entry name" value="GUANINE NUCLEOTIDE-BINDING PROTEIN SUBUNIT ALPHA HOMOLOG"/>
    <property type="match status" value="1"/>
</dbReference>
<feature type="region of interest" description="Disordered" evidence="6">
    <location>
        <begin position="267"/>
        <end position="297"/>
    </location>
</feature>
<dbReference type="Pfam" id="PF00503">
    <property type="entry name" value="G-alpha"/>
    <property type="match status" value="2"/>
</dbReference>
<dbReference type="InterPro" id="IPR027417">
    <property type="entry name" value="P-loop_NTPase"/>
</dbReference>
<keyword evidence="1" id="KW-0479">Metal-binding</keyword>
<dbReference type="SUPFAM" id="SSF52540">
    <property type="entry name" value="P-loop containing nucleoside triphosphate hydrolases"/>
    <property type="match status" value="1"/>
</dbReference>
<organism evidence="7 8">
    <name type="scientific">Rhizoctonia solani</name>
    <dbReference type="NCBI Taxonomy" id="456999"/>
    <lineage>
        <taxon>Eukaryota</taxon>
        <taxon>Fungi</taxon>
        <taxon>Dikarya</taxon>
        <taxon>Basidiomycota</taxon>
        <taxon>Agaricomycotina</taxon>
        <taxon>Agaricomycetes</taxon>
        <taxon>Cantharellales</taxon>
        <taxon>Ceratobasidiaceae</taxon>
        <taxon>Rhizoctonia</taxon>
    </lineage>
</organism>